<dbReference type="RefSeq" id="WP_104644074.1">
    <property type="nucleotide sequence ID" value="NZ_AQGW01000025.1"/>
</dbReference>
<organism evidence="2 3">
    <name type="scientific">Pseudoalteromonas carrageenovora IAM 12662</name>
    <dbReference type="NCBI Taxonomy" id="1314868"/>
    <lineage>
        <taxon>Bacteria</taxon>
        <taxon>Pseudomonadati</taxon>
        <taxon>Pseudomonadota</taxon>
        <taxon>Gammaproteobacteria</taxon>
        <taxon>Alteromonadales</taxon>
        <taxon>Pseudoalteromonadaceae</taxon>
        <taxon>Pseudoalteromonas</taxon>
    </lineage>
</organism>
<evidence type="ECO:0000313" key="3">
    <source>
        <dbReference type="Proteomes" id="UP000238288"/>
    </source>
</evidence>
<reference evidence="2 3" key="2">
    <citation type="submission" date="2017-11" db="EMBL/GenBank/DDBJ databases">
        <authorList>
            <person name="Han C.G."/>
        </authorList>
    </citation>
    <scope>NUCLEOTIDE SEQUENCE [LARGE SCALE GENOMIC DNA]</scope>
    <source>
        <strain evidence="3">ATCC 43555</strain>
        <strain evidence="2">ATCC43555</strain>
    </source>
</reference>
<dbReference type="EMBL" id="AQGW01000025">
    <property type="protein sequence ID" value="MBE0384675.1"/>
    <property type="molecule type" value="Genomic_DNA"/>
</dbReference>
<protein>
    <submittedName>
        <fullName evidence="2">Cellulose-binding protein</fullName>
    </submittedName>
</protein>
<dbReference type="AlphaFoldDB" id="A0A2K4XFI5"/>
<keyword evidence="4" id="KW-1185">Reference proteome</keyword>
<evidence type="ECO:0000313" key="2">
    <source>
        <dbReference type="EMBL" id="SOU43054.1"/>
    </source>
</evidence>
<dbReference type="GeneID" id="93665758"/>
<accession>A0A2K4XFI5</accession>
<proteinExistence type="predicted"/>
<dbReference type="Gene3D" id="3.40.190.10">
    <property type="entry name" value="Periplasmic binding protein-like II"/>
    <property type="match status" value="2"/>
</dbReference>
<evidence type="ECO:0000313" key="1">
    <source>
        <dbReference type="EMBL" id="MBE0384675.1"/>
    </source>
</evidence>
<gene>
    <name evidence="2" type="ORF">PCAR9_B0587</name>
    <name evidence="1" type="ORF">PCARR_b0692</name>
</gene>
<dbReference type="Proteomes" id="UP000238288">
    <property type="component" value="Chromosome PCAR9b"/>
</dbReference>
<name>A0A2K4XFI5_PSEVC</name>
<dbReference type="OrthoDB" id="195732at2"/>
<dbReference type="Proteomes" id="UP000615003">
    <property type="component" value="Unassembled WGS sequence"/>
</dbReference>
<evidence type="ECO:0000313" key="4">
    <source>
        <dbReference type="Proteomes" id="UP000615003"/>
    </source>
</evidence>
<sequence>MPAYFFFMLLGLSEPLKFGSNLPTTSPDNAVNQVQCILYEMGTPFKLHTLPWLRARREVKLHRLDGYFTTHLTPEMKAYGKITSPVFLEKWYWFTHPDSVNKPEEKIHYGAVRGSYQANWLKSQNIQVQVEVNSIEEIIKILHHQRVDRILLDLDDFEHVTSRLEIDQSAYSKEFFRYVPLGLFASNSLIKRFPNFMSQFDDNLATCSQTPFSLSKSEKDHVLGFIYNQAKALAAQASLTEQTLISNSLPLSEDELIKADKQWQTEVKNEQAKLGKLMLDKALSQKLNEWQSQFNGRVTEVILTDNQGKNVAISKLTSDYWQGDEDKFNKVFTLIDDYYFDNVEYDASTHHFQVQLSIPVFNEHYNHIGVLIIGIDVEKALRLNASLRR</sequence>
<dbReference type="EMBL" id="LT965929">
    <property type="protein sequence ID" value="SOU43054.1"/>
    <property type="molecule type" value="Genomic_DNA"/>
</dbReference>
<reference evidence="1 4" key="1">
    <citation type="submission" date="2015-06" db="EMBL/GenBank/DDBJ databases">
        <title>Genome sequence of Pseudoalteromonas carrageenovora.</title>
        <authorList>
            <person name="Xie B.-B."/>
            <person name="Rong J.-C."/>
            <person name="Qin Q.-L."/>
            <person name="Zhang Y.-Z."/>
        </authorList>
    </citation>
    <scope>NUCLEOTIDE SEQUENCE [LARGE SCALE GENOMIC DNA]</scope>
    <source>
        <strain evidence="1 4">IAM 12662</strain>
    </source>
</reference>
<dbReference type="SUPFAM" id="SSF53850">
    <property type="entry name" value="Periplasmic binding protein-like II"/>
    <property type="match status" value="1"/>
</dbReference>